<proteinExistence type="predicted"/>
<dbReference type="PANTHER" id="PTHR38926">
    <property type="entry name" value="F-BOX DOMAIN CONTAINING PROTEIN, EXPRESSED"/>
    <property type="match status" value="1"/>
</dbReference>
<dbReference type="AlphaFoldDB" id="A0A166FJ75"/>
<dbReference type="SUPFAM" id="SSF52047">
    <property type="entry name" value="RNI-like"/>
    <property type="match status" value="1"/>
</dbReference>
<reference evidence="1 2" key="1">
    <citation type="journal article" date="2016" name="Mol. Biol. Evol.">
        <title>Comparative Genomics of Early-Diverging Mushroom-Forming Fungi Provides Insights into the Origins of Lignocellulose Decay Capabilities.</title>
        <authorList>
            <person name="Nagy L.G."/>
            <person name="Riley R."/>
            <person name="Tritt A."/>
            <person name="Adam C."/>
            <person name="Daum C."/>
            <person name="Floudas D."/>
            <person name="Sun H."/>
            <person name="Yadav J.S."/>
            <person name="Pangilinan J."/>
            <person name="Larsson K.H."/>
            <person name="Matsuura K."/>
            <person name="Barry K."/>
            <person name="Labutti K."/>
            <person name="Kuo R."/>
            <person name="Ohm R.A."/>
            <person name="Bhattacharya S.S."/>
            <person name="Shirouzu T."/>
            <person name="Yoshinaga Y."/>
            <person name="Martin F.M."/>
            <person name="Grigoriev I.V."/>
            <person name="Hibbett D.S."/>
        </authorList>
    </citation>
    <scope>NUCLEOTIDE SEQUENCE [LARGE SCALE GENOMIC DNA]</scope>
    <source>
        <strain evidence="1 2">HHB10207 ss-3</strain>
    </source>
</reference>
<keyword evidence="2" id="KW-1185">Reference proteome</keyword>
<sequence length="595" mass="67986">MDSYDKQSVKKALAALSRELQAVIQDIDYLVLDAESFEISRDRGQLTSQDSTDAQESLRQLSSLVMDHQFKATRSFMSTLSSFSEQSNRHARIFSLPEEVLSEILTRYMELEMRVDYESGTRFVLPYSWTDIMTVCKSWYRIIHCTPAVWSFIDLSWPRACVQKHISLAKDAPYHISWDVDTENEIPKIELLTKDRKHIRDLRIRDMSWDALNQAQSYFFKFWNSWVPTTAAHRSLEQLHIILPPNYNVAPDTCLDLPEMPTLKYLRLVNCYTKSSLSPFLRTFDCMATTAESTSATISRILAGCPLLTSVILRMRNCDTNRGGDSIFEDVIPPFSFVNNPASLSHLKELELHSFSIAEVQSILENIVIATLPLFSASYIGPRHSTCSFFIPESFKHFASRAKSVAVRGRSLRYSNDSEYMHDFHFHRSFDEYGLESRSGFASVAHYFKSVESLAIDPYKPVDNAIWVKALSSYRNLKELAISGAQQDLSEILRALADTKPLHCPNLRVLALLDHAGIYIAARHSLFGVNDNLHGEDAVNTAESPDLLELAADQLELMLTRRNELGIRIQKLILPLYSSWNFRDWESHVDNVVIQ</sequence>
<gene>
    <name evidence="1" type="ORF">SISSUDRAFT_1118111</name>
</gene>
<organism evidence="1 2">
    <name type="scientific">Sistotremastrum suecicum HHB10207 ss-3</name>
    <dbReference type="NCBI Taxonomy" id="1314776"/>
    <lineage>
        <taxon>Eukaryota</taxon>
        <taxon>Fungi</taxon>
        <taxon>Dikarya</taxon>
        <taxon>Basidiomycota</taxon>
        <taxon>Agaricomycotina</taxon>
        <taxon>Agaricomycetes</taxon>
        <taxon>Sistotremastrales</taxon>
        <taxon>Sistotremastraceae</taxon>
        <taxon>Sistotremastrum</taxon>
    </lineage>
</organism>
<dbReference type="PANTHER" id="PTHR38926:SF5">
    <property type="entry name" value="F-BOX AND LEUCINE-RICH REPEAT PROTEIN 6"/>
    <property type="match status" value="1"/>
</dbReference>
<name>A0A166FJ75_9AGAM</name>
<dbReference type="EMBL" id="KV428029">
    <property type="protein sequence ID" value="KZT40705.1"/>
    <property type="molecule type" value="Genomic_DNA"/>
</dbReference>
<protein>
    <submittedName>
        <fullName evidence="1">Uncharacterized protein</fullName>
    </submittedName>
</protein>
<evidence type="ECO:0000313" key="1">
    <source>
        <dbReference type="EMBL" id="KZT40705.1"/>
    </source>
</evidence>
<dbReference type="Gene3D" id="3.80.10.10">
    <property type="entry name" value="Ribonuclease Inhibitor"/>
    <property type="match status" value="1"/>
</dbReference>
<dbReference type="OrthoDB" id="3235815at2759"/>
<evidence type="ECO:0000313" key="2">
    <source>
        <dbReference type="Proteomes" id="UP000076798"/>
    </source>
</evidence>
<accession>A0A166FJ75</accession>
<dbReference type="InterPro" id="IPR032675">
    <property type="entry name" value="LRR_dom_sf"/>
</dbReference>
<dbReference type="Proteomes" id="UP000076798">
    <property type="component" value="Unassembled WGS sequence"/>
</dbReference>